<proteinExistence type="predicted"/>
<evidence type="ECO:0000313" key="2">
    <source>
        <dbReference type="Proteomes" id="UP001152607"/>
    </source>
</evidence>
<dbReference type="EMBL" id="CAOQHR010000005">
    <property type="protein sequence ID" value="CAI6335083.1"/>
    <property type="molecule type" value="Genomic_DNA"/>
</dbReference>
<keyword evidence="2" id="KW-1185">Reference proteome</keyword>
<reference evidence="1" key="1">
    <citation type="submission" date="2023-01" db="EMBL/GenBank/DDBJ databases">
        <authorList>
            <person name="Van Ghelder C."/>
            <person name="Rancurel C."/>
        </authorList>
    </citation>
    <scope>NUCLEOTIDE SEQUENCE</scope>
    <source>
        <strain evidence="1">CNCM I-4278</strain>
    </source>
</reference>
<evidence type="ECO:0000313" key="1">
    <source>
        <dbReference type="EMBL" id="CAI6335083.1"/>
    </source>
</evidence>
<dbReference type="AlphaFoldDB" id="A0A9W4UIU3"/>
<comment type="caution">
    <text evidence="1">The sequence shown here is derived from an EMBL/GenBank/DDBJ whole genome shotgun (WGS) entry which is preliminary data.</text>
</comment>
<sequence length="71" mass="7988">MPGQAVYSVLHGTTCACKRECVWRKHAPNIHHMNDGDTRYTGNAMSTCTVLYTQPLGGQQQHDRAYNSEHI</sequence>
<gene>
    <name evidence="1" type="ORF">PDIGIT_LOCUS8160</name>
</gene>
<accession>A0A9W4UIU3</accession>
<dbReference type="Proteomes" id="UP001152607">
    <property type="component" value="Unassembled WGS sequence"/>
</dbReference>
<name>A0A9W4UIU3_9PLEO</name>
<organism evidence="1 2">
    <name type="scientific">Periconia digitata</name>
    <dbReference type="NCBI Taxonomy" id="1303443"/>
    <lineage>
        <taxon>Eukaryota</taxon>
        <taxon>Fungi</taxon>
        <taxon>Dikarya</taxon>
        <taxon>Ascomycota</taxon>
        <taxon>Pezizomycotina</taxon>
        <taxon>Dothideomycetes</taxon>
        <taxon>Pleosporomycetidae</taxon>
        <taxon>Pleosporales</taxon>
        <taxon>Massarineae</taxon>
        <taxon>Periconiaceae</taxon>
        <taxon>Periconia</taxon>
    </lineage>
</organism>
<protein>
    <submittedName>
        <fullName evidence="1">Uncharacterized protein</fullName>
    </submittedName>
</protein>